<evidence type="ECO:0000256" key="1">
    <source>
        <dbReference type="ARBA" id="ARBA00004651"/>
    </source>
</evidence>
<feature type="domain" description="Glycosyltransferase RgtA/B/C/D-like" evidence="9">
    <location>
        <begin position="115"/>
        <end position="221"/>
    </location>
</feature>
<dbReference type="KEGG" id="oxy:HCG48_15495"/>
<evidence type="ECO:0000313" key="10">
    <source>
        <dbReference type="EMBL" id="QIZ71811.1"/>
    </source>
</evidence>
<evidence type="ECO:0000256" key="6">
    <source>
        <dbReference type="ARBA" id="ARBA00022989"/>
    </source>
</evidence>
<keyword evidence="7 8" id="KW-0472">Membrane</keyword>
<keyword evidence="5 8" id="KW-0812">Transmembrane</keyword>
<dbReference type="GO" id="GO:0009103">
    <property type="term" value="P:lipopolysaccharide biosynthetic process"/>
    <property type="evidence" value="ECO:0007669"/>
    <property type="project" value="UniProtKB-ARBA"/>
</dbReference>
<feature type="transmembrane region" description="Helical" evidence="8">
    <location>
        <begin position="75"/>
        <end position="94"/>
    </location>
</feature>
<evidence type="ECO:0000256" key="2">
    <source>
        <dbReference type="ARBA" id="ARBA00022475"/>
    </source>
</evidence>
<keyword evidence="3" id="KW-0328">Glycosyltransferase</keyword>
<evidence type="ECO:0000256" key="5">
    <source>
        <dbReference type="ARBA" id="ARBA00022692"/>
    </source>
</evidence>
<accession>A0A6H1TZ06</accession>
<dbReference type="GO" id="GO:0005886">
    <property type="term" value="C:plasma membrane"/>
    <property type="evidence" value="ECO:0007669"/>
    <property type="project" value="UniProtKB-SubCell"/>
</dbReference>
<keyword evidence="2" id="KW-1003">Cell membrane</keyword>
<evidence type="ECO:0000259" key="9">
    <source>
        <dbReference type="Pfam" id="PF13231"/>
    </source>
</evidence>
<sequence>MNQNPFNSTNNPDRLKIAIALSAIVGVSLIINIIGINWGLPSTIGWAPDELIPLRVLEGLEKGFSNGWYYKYPPFHFYILALLYSPFWILHQFQIVDIYSSEIYTILFYLGRGLTLLISVGLLLVLYFLASKVFDRASALFSLLIIIVSCPFVYYSKTLNLDIPYLFWFSLSLFFYLRILERQQLRDYLLFSLMAAIAVATKDQAYAFYLLTPLVIIWQHYRYLKQVDPDIRFKDALLDRKIVYSLWVGFGVFFLLHNLIFNLEGFFKHVNLITSGSAQIRPRYEQNLWGQLKMFRQSLIHLRFSLGWGLYFISILGFLKVVSKIRKYRLFAFLLVPLVSYYLFYICIVWYSNIRYLMPILLILSLCGGKFIAEFLGRRSPYLAVKALAIIAIFIYSFSYSFTLNILMVNDSRYRVETWMNENIEANALVLGAGDRKYLPRLEPYRSQVITEPTLETVTNLDPDYIVLTSAYDIRRFESGTPEYQFFAELQDRKLPYRLQFRYQYRPQWYFFNRQELEYRNVDDRYIYSNFDKIDPEITIFQKVRE</sequence>
<dbReference type="AlphaFoldDB" id="A0A6H1TZ06"/>
<reference evidence="10 11" key="1">
    <citation type="submission" date="2020-04" db="EMBL/GenBank/DDBJ databases">
        <authorList>
            <person name="Basu S."/>
            <person name="Maruthanayagam V."/>
            <person name="Chakraborty S."/>
            <person name="Pramanik A."/>
            <person name="Mukherjee J."/>
            <person name="Brink B."/>
        </authorList>
    </citation>
    <scope>NUCLEOTIDE SEQUENCE [LARGE SCALE GENOMIC DNA]</scope>
    <source>
        <strain evidence="10 11">AP17</strain>
    </source>
</reference>
<feature type="transmembrane region" description="Helical" evidence="8">
    <location>
        <begin position="137"/>
        <end position="155"/>
    </location>
</feature>
<keyword evidence="6 8" id="KW-1133">Transmembrane helix</keyword>
<feature type="transmembrane region" description="Helical" evidence="8">
    <location>
        <begin position="106"/>
        <end position="130"/>
    </location>
</feature>
<keyword evidence="11" id="KW-1185">Reference proteome</keyword>
<feature type="transmembrane region" description="Helical" evidence="8">
    <location>
        <begin position="388"/>
        <end position="408"/>
    </location>
</feature>
<dbReference type="GO" id="GO:0016763">
    <property type="term" value="F:pentosyltransferase activity"/>
    <property type="evidence" value="ECO:0007669"/>
    <property type="project" value="TreeGrafter"/>
</dbReference>
<gene>
    <name evidence="10" type="ORF">HCG48_15495</name>
</gene>
<evidence type="ECO:0000313" key="11">
    <source>
        <dbReference type="Proteomes" id="UP000500857"/>
    </source>
</evidence>
<evidence type="ECO:0000256" key="3">
    <source>
        <dbReference type="ARBA" id="ARBA00022676"/>
    </source>
</evidence>
<feature type="transmembrane region" description="Helical" evidence="8">
    <location>
        <begin position="17"/>
        <end position="40"/>
    </location>
</feature>
<proteinExistence type="predicted"/>
<organism evidence="10 11">
    <name type="scientific">Oxynema aestuarii AP17</name>
    <dbReference type="NCBI Taxonomy" id="2064643"/>
    <lineage>
        <taxon>Bacteria</taxon>
        <taxon>Bacillati</taxon>
        <taxon>Cyanobacteriota</taxon>
        <taxon>Cyanophyceae</taxon>
        <taxon>Oscillatoriophycideae</taxon>
        <taxon>Oscillatoriales</taxon>
        <taxon>Oscillatoriaceae</taxon>
        <taxon>Oxynema</taxon>
        <taxon>Oxynema aestuarii</taxon>
    </lineage>
</organism>
<comment type="subcellular location">
    <subcellularLocation>
        <location evidence="1">Cell membrane</location>
        <topology evidence="1">Multi-pass membrane protein</topology>
    </subcellularLocation>
</comment>
<protein>
    <submittedName>
        <fullName evidence="10">Glycosyltransferase family 39 protein</fullName>
    </submittedName>
</protein>
<evidence type="ECO:0000256" key="8">
    <source>
        <dbReference type="SAM" id="Phobius"/>
    </source>
</evidence>
<dbReference type="RefSeq" id="WP_168569963.1">
    <property type="nucleotide sequence ID" value="NZ_CP051167.1"/>
</dbReference>
<feature type="transmembrane region" description="Helical" evidence="8">
    <location>
        <begin position="331"/>
        <end position="351"/>
    </location>
</feature>
<evidence type="ECO:0000256" key="4">
    <source>
        <dbReference type="ARBA" id="ARBA00022679"/>
    </source>
</evidence>
<feature type="transmembrane region" description="Helical" evidence="8">
    <location>
        <begin position="300"/>
        <end position="319"/>
    </location>
</feature>
<feature type="transmembrane region" description="Helical" evidence="8">
    <location>
        <begin position="161"/>
        <end position="178"/>
    </location>
</feature>
<dbReference type="PANTHER" id="PTHR33908:SF11">
    <property type="entry name" value="MEMBRANE PROTEIN"/>
    <property type="match status" value="1"/>
</dbReference>
<name>A0A6H1TZ06_9CYAN</name>
<dbReference type="InterPro" id="IPR050297">
    <property type="entry name" value="LipidA_mod_glycosyltrf_83"/>
</dbReference>
<evidence type="ECO:0000256" key="7">
    <source>
        <dbReference type="ARBA" id="ARBA00023136"/>
    </source>
</evidence>
<dbReference type="Pfam" id="PF13231">
    <property type="entry name" value="PMT_2"/>
    <property type="match status" value="1"/>
</dbReference>
<dbReference type="Proteomes" id="UP000500857">
    <property type="component" value="Chromosome"/>
</dbReference>
<dbReference type="EMBL" id="CP051167">
    <property type="protein sequence ID" value="QIZ71811.1"/>
    <property type="molecule type" value="Genomic_DNA"/>
</dbReference>
<keyword evidence="4 10" id="KW-0808">Transferase</keyword>
<feature type="transmembrane region" description="Helical" evidence="8">
    <location>
        <begin position="206"/>
        <end position="221"/>
    </location>
</feature>
<feature type="transmembrane region" description="Helical" evidence="8">
    <location>
        <begin position="242"/>
        <end position="261"/>
    </location>
</feature>
<dbReference type="PANTHER" id="PTHR33908">
    <property type="entry name" value="MANNOSYLTRANSFERASE YKCB-RELATED"/>
    <property type="match status" value="1"/>
</dbReference>
<dbReference type="InterPro" id="IPR038731">
    <property type="entry name" value="RgtA/B/C-like"/>
</dbReference>